<protein>
    <submittedName>
        <fullName evidence="2">Uncharacterized protein</fullName>
    </submittedName>
</protein>
<organism evidence="2 3">
    <name type="scientific">Senna tora</name>
    <dbReference type="NCBI Taxonomy" id="362788"/>
    <lineage>
        <taxon>Eukaryota</taxon>
        <taxon>Viridiplantae</taxon>
        <taxon>Streptophyta</taxon>
        <taxon>Embryophyta</taxon>
        <taxon>Tracheophyta</taxon>
        <taxon>Spermatophyta</taxon>
        <taxon>Magnoliopsida</taxon>
        <taxon>eudicotyledons</taxon>
        <taxon>Gunneridae</taxon>
        <taxon>Pentapetalae</taxon>
        <taxon>rosids</taxon>
        <taxon>fabids</taxon>
        <taxon>Fabales</taxon>
        <taxon>Fabaceae</taxon>
        <taxon>Caesalpinioideae</taxon>
        <taxon>Cassia clade</taxon>
        <taxon>Senna</taxon>
    </lineage>
</organism>
<proteinExistence type="predicted"/>
<feature type="region of interest" description="Disordered" evidence="1">
    <location>
        <begin position="80"/>
        <end position="99"/>
    </location>
</feature>
<evidence type="ECO:0000313" key="2">
    <source>
        <dbReference type="EMBL" id="KAF7806900.1"/>
    </source>
</evidence>
<dbReference type="AlphaFoldDB" id="A0A834W2H8"/>
<feature type="region of interest" description="Disordered" evidence="1">
    <location>
        <begin position="36"/>
        <end position="64"/>
    </location>
</feature>
<evidence type="ECO:0000256" key="1">
    <source>
        <dbReference type="SAM" id="MobiDB-lite"/>
    </source>
</evidence>
<evidence type="ECO:0000313" key="3">
    <source>
        <dbReference type="Proteomes" id="UP000634136"/>
    </source>
</evidence>
<keyword evidence="3" id="KW-1185">Reference proteome</keyword>
<reference evidence="2" key="1">
    <citation type="submission" date="2020-09" db="EMBL/GenBank/DDBJ databases">
        <title>Genome-Enabled Discovery of Anthraquinone Biosynthesis in Senna tora.</title>
        <authorList>
            <person name="Kang S.-H."/>
            <person name="Pandey R.P."/>
            <person name="Lee C.-M."/>
            <person name="Sim J.-S."/>
            <person name="Jeong J.-T."/>
            <person name="Choi B.-S."/>
            <person name="Jung M."/>
            <person name="Ginzburg D."/>
            <person name="Zhao K."/>
            <person name="Won S.Y."/>
            <person name="Oh T.-J."/>
            <person name="Yu Y."/>
            <person name="Kim N.-H."/>
            <person name="Lee O.R."/>
            <person name="Lee T.-H."/>
            <person name="Bashyal P."/>
            <person name="Kim T.-S."/>
            <person name="Lee W.-H."/>
            <person name="Kawkins C."/>
            <person name="Kim C.-K."/>
            <person name="Kim J.S."/>
            <person name="Ahn B.O."/>
            <person name="Rhee S.Y."/>
            <person name="Sohng J.K."/>
        </authorList>
    </citation>
    <scope>NUCLEOTIDE SEQUENCE</scope>
    <source>
        <tissue evidence="2">Leaf</tissue>
    </source>
</reference>
<comment type="caution">
    <text evidence="2">The sequence shown here is derived from an EMBL/GenBank/DDBJ whole genome shotgun (WGS) entry which is preliminary data.</text>
</comment>
<accession>A0A834W2H8</accession>
<dbReference type="Proteomes" id="UP000634136">
    <property type="component" value="Unassembled WGS sequence"/>
</dbReference>
<name>A0A834W2H8_9FABA</name>
<sequence length="99" mass="11427">MSGGGVFVLQSLDRAMDGRSQEGIVYLIWWFEKRKKSDPTHSSPTQIRRCGRRPHHLPPLLRRNPRIQDGSNVVIRRVNTKQSKKAESSSSFLPFFNLH</sequence>
<gene>
    <name evidence="2" type="ORF">G2W53_039061</name>
</gene>
<dbReference type="EMBL" id="JAAIUW010000012">
    <property type="protein sequence ID" value="KAF7806900.1"/>
    <property type="molecule type" value="Genomic_DNA"/>
</dbReference>